<name>A0A5C1EAE0_9RHOO</name>
<dbReference type="KEGG" id="otr:OTERR_21280"/>
<evidence type="ECO:0000313" key="2">
    <source>
        <dbReference type="Proteomes" id="UP000323671"/>
    </source>
</evidence>
<dbReference type="EMBL" id="CP022579">
    <property type="protein sequence ID" value="QEL65604.1"/>
    <property type="molecule type" value="Genomic_DNA"/>
</dbReference>
<dbReference type="AlphaFoldDB" id="A0A5C1EAE0"/>
<evidence type="ECO:0000313" key="1">
    <source>
        <dbReference type="EMBL" id="QEL65604.1"/>
    </source>
</evidence>
<keyword evidence="2" id="KW-1185">Reference proteome</keyword>
<organism evidence="1 2">
    <name type="scientific">Oryzomicrobium terrae</name>
    <dbReference type="NCBI Taxonomy" id="1735038"/>
    <lineage>
        <taxon>Bacteria</taxon>
        <taxon>Pseudomonadati</taxon>
        <taxon>Pseudomonadota</taxon>
        <taxon>Betaproteobacteria</taxon>
        <taxon>Rhodocyclales</taxon>
        <taxon>Rhodocyclaceae</taxon>
        <taxon>Oryzomicrobium</taxon>
    </lineage>
</organism>
<reference evidence="1 2" key="1">
    <citation type="submission" date="2017-07" db="EMBL/GenBank/DDBJ databases">
        <title>Complete genome sequence of Oryzomicrobium terrae TPP412.</title>
        <authorList>
            <person name="Chiu L.-W."/>
            <person name="Lo K.-J."/>
            <person name="Tsai Y.-M."/>
            <person name="Lin S.-S."/>
            <person name="Kuo C.-H."/>
            <person name="Liu C.-T."/>
        </authorList>
    </citation>
    <scope>NUCLEOTIDE SEQUENCE [LARGE SCALE GENOMIC DNA]</scope>
    <source>
        <strain evidence="1 2">TPP412</strain>
    </source>
</reference>
<dbReference type="RefSeq" id="WP_149425756.1">
    <property type="nucleotide sequence ID" value="NZ_CP022579.1"/>
</dbReference>
<sequence length="80" mass="8897">MQPLLVTKYGFRIRTRHGGVVDNLLIYGRDEHEAVTKLRQIYHDCEVLETRRQVGGGRHAAASFDALPVEGRVGIVSAPV</sequence>
<dbReference type="Proteomes" id="UP000323671">
    <property type="component" value="Chromosome"/>
</dbReference>
<proteinExistence type="predicted"/>
<gene>
    <name evidence="1" type="ORF">OTERR_21280</name>
</gene>
<accession>A0A5C1EAE0</accession>
<protein>
    <submittedName>
        <fullName evidence="1">Uncharacterized protein</fullName>
    </submittedName>
</protein>